<evidence type="ECO:0000313" key="3">
    <source>
        <dbReference type="Proteomes" id="UP001497512"/>
    </source>
</evidence>
<protein>
    <recommendedName>
        <fullName evidence="1">Trafficking protein particle complex subunit 11 domain-containing protein</fullName>
    </recommendedName>
</protein>
<gene>
    <name evidence="2" type="ORF">CSSPTR1EN2_LOCUS3965</name>
</gene>
<dbReference type="Proteomes" id="UP001497512">
    <property type="component" value="Chromosome 11"/>
</dbReference>
<dbReference type="PANTHER" id="PTHR14374">
    <property type="entry name" value="FOIE GRAS"/>
    <property type="match status" value="1"/>
</dbReference>
<dbReference type="PANTHER" id="PTHR14374:SF0">
    <property type="entry name" value="TRAFFICKING PROTEIN PARTICLE COMPLEX SUBUNIT 11"/>
    <property type="match status" value="1"/>
</dbReference>
<name>A0ABP0TIF6_9BRYO</name>
<evidence type="ECO:0000313" key="2">
    <source>
        <dbReference type="EMBL" id="CAK9197419.1"/>
    </source>
</evidence>
<organism evidence="2 3">
    <name type="scientific">Sphagnum troendelagicum</name>
    <dbReference type="NCBI Taxonomy" id="128251"/>
    <lineage>
        <taxon>Eukaryota</taxon>
        <taxon>Viridiplantae</taxon>
        <taxon>Streptophyta</taxon>
        <taxon>Embryophyta</taxon>
        <taxon>Bryophyta</taxon>
        <taxon>Sphagnophytina</taxon>
        <taxon>Sphagnopsida</taxon>
        <taxon>Sphagnales</taxon>
        <taxon>Sphagnaceae</taxon>
        <taxon>Sphagnum</taxon>
    </lineage>
</organism>
<accession>A0ABP0TIF6</accession>
<dbReference type="Pfam" id="PF11817">
    <property type="entry name" value="Foie-gras_1"/>
    <property type="match status" value="1"/>
</dbReference>
<dbReference type="InterPro" id="IPR021773">
    <property type="entry name" value="TPC11"/>
</dbReference>
<reference evidence="2" key="1">
    <citation type="submission" date="2024-02" db="EMBL/GenBank/DDBJ databases">
        <authorList>
            <consortium name="ELIXIR-Norway"/>
            <consortium name="Elixir Norway"/>
        </authorList>
    </citation>
    <scope>NUCLEOTIDE SEQUENCE</scope>
</reference>
<dbReference type="EMBL" id="OZ019903">
    <property type="protein sequence ID" value="CAK9197419.1"/>
    <property type="molecule type" value="Genomic_DNA"/>
</dbReference>
<keyword evidence="3" id="KW-1185">Reference proteome</keyword>
<sequence length="1217" mass="134373">MEEYPEELRTPPVPLVALVGIPDLHAAISLYLHRESPPLNTLALPDFAKVPMIGGKERKPADARMPPPLGILKADWLSKHRTRMPAVLAVLFDRDQVYGDPAQWMQVCTHLDNIKGVIRGRNLKLVVAIVQPTTQSEVNEDRLTALRKRAEVDSKSCIIFVTHEPSEMKRSMARLGSIMGELATAFYREEGRRVKLRIEKKIYSSLELSVRYNFKVAVYAEFRRDWVAALKFYETAYSLLQEVITNTTMELQPVERVVEMKAVAEQLHFKVSTLLLHSGKESEAVRWFREHVAWFKKMVGPPEGTFLHLAWFSKQFQVFAELLQNSLAITSQPAALASGLSERELQPGFYYQAAAAYMVRRRRTFEAELAMFEEFEDGNVVDVLAGSRSEVGPPVYVGQASRLLKRGNDNHSQSPTGSEYMRHAILMEKGFHHSHVAIELLTKAHEHFKIMEAGRTIYLLGSEMGREYFAAKDYSNAKRLFGHVAGMYRKEAWVALLASALAYLRECARQLGLLQDYVEYSLELSTLPSIEGFLFGPELGPHAHLQKEMVQEEVLELLQGSTQVLSNEGDLALNVTDLQPVALEIDLVSPLRAVVSACVAFHNQTVKPGKATSLTIALLTHLPLPITLHEVEVLFNQPSCNFILGRNRAVSTSKGSELLATDSSPSEQDVTRVSDFDLQLQPRKWKRITVEITAEESGKLECMAVVVRVGPHATIQCQVESPASREGIPLWMFESGLDILPMADGALAEFGQKVIRVEEPEALVDIVLEAPSPALVGEAFPVRVEIRPMGHHILSGDLEVYFAPSTSGTLIPNQSLSSMSTPSPVEAELLVPAVPASVDLVGDESYVKFTGLVEVPEVKVGESWSTVVLVRWRDSKAVTLMSTFVYQAAEGGHPGYQYRLHKSVFIECEEALSVGHRYMAPFRRDALLLGGLEANQAGKVTAAALALKESSILVVTFKNTSSLPLRLSSVGIEEADENKCVVQLSGGQGPAKFIKLGTDHLTEVTDKEGEMSINQLMGGIIVGADEVFTQLFWVQPLVASKALPVGTIFAKWQRGHNSMPSELALLGTVESVAKFSFNAVTTRVQLSSILVESPPLVVTLDCPPHAVLGTAFTISIRVQNLTSTLQEIFFAVFDTTSFIFSGAHTDTVSILPRSTYSLSYRLVPVTSGMQQLPQVRLTSSWYSAGFQPSSVSSQLFVFPSAPNLNAIQTQLSPLEEA</sequence>
<proteinExistence type="predicted"/>
<feature type="domain" description="Trafficking protein particle complex subunit 11" evidence="1">
    <location>
        <begin position="256"/>
        <end position="525"/>
    </location>
</feature>
<evidence type="ECO:0000259" key="1">
    <source>
        <dbReference type="Pfam" id="PF11817"/>
    </source>
</evidence>